<keyword evidence="4" id="KW-1185">Reference proteome</keyword>
<dbReference type="NCBIfam" id="TIGR02607">
    <property type="entry name" value="antidote_HigA"/>
    <property type="match status" value="1"/>
</dbReference>
<dbReference type="EMBL" id="JBHSBY010000088">
    <property type="protein sequence ID" value="MFC4196944.1"/>
    <property type="molecule type" value="Genomic_DNA"/>
</dbReference>
<dbReference type="Pfam" id="PF01381">
    <property type="entry name" value="HTH_3"/>
    <property type="match status" value="1"/>
</dbReference>
<comment type="caution">
    <text evidence="3">The sequence shown here is derived from an EMBL/GenBank/DDBJ whole genome shotgun (WGS) entry which is preliminary data.</text>
</comment>
<proteinExistence type="predicted"/>
<reference evidence="4" key="1">
    <citation type="journal article" date="2019" name="Int. J. Syst. Evol. Microbiol.">
        <title>The Global Catalogue of Microorganisms (GCM) 10K type strain sequencing project: providing services to taxonomists for standard genome sequencing and annotation.</title>
        <authorList>
            <consortium name="The Broad Institute Genomics Platform"/>
            <consortium name="The Broad Institute Genome Sequencing Center for Infectious Disease"/>
            <person name="Wu L."/>
            <person name="Ma J."/>
        </authorList>
    </citation>
    <scope>NUCLEOTIDE SEQUENCE [LARGE SCALE GENOMIC DNA]</scope>
    <source>
        <strain evidence="4">CCM 8689</strain>
    </source>
</reference>
<accession>A0ABV8NMP6</accession>
<dbReference type="PANTHER" id="PTHR36924:SF1">
    <property type="entry name" value="ANTITOXIN HIGA-1"/>
    <property type="match status" value="1"/>
</dbReference>
<protein>
    <submittedName>
        <fullName evidence="3">HigA family addiction module antitoxin</fullName>
    </submittedName>
</protein>
<name>A0ABV8NMP6_9SPHI</name>
<dbReference type="InterPro" id="IPR010982">
    <property type="entry name" value="Lambda_DNA-bd_dom_sf"/>
</dbReference>
<dbReference type="CDD" id="cd00093">
    <property type="entry name" value="HTH_XRE"/>
    <property type="match status" value="1"/>
</dbReference>
<organism evidence="3 4">
    <name type="scientific">Pedobacter jamesrossensis</name>
    <dbReference type="NCBI Taxonomy" id="1908238"/>
    <lineage>
        <taxon>Bacteria</taxon>
        <taxon>Pseudomonadati</taxon>
        <taxon>Bacteroidota</taxon>
        <taxon>Sphingobacteriia</taxon>
        <taxon>Sphingobacteriales</taxon>
        <taxon>Sphingobacteriaceae</taxon>
        <taxon>Pedobacter</taxon>
    </lineage>
</organism>
<dbReference type="SUPFAM" id="SSF47413">
    <property type="entry name" value="lambda repressor-like DNA-binding domains"/>
    <property type="match status" value="1"/>
</dbReference>
<dbReference type="InterPro" id="IPR013430">
    <property type="entry name" value="Toxin_antidote_HigA"/>
</dbReference>
<evidence type="ECO:0000313" key="3">
    <source>
        <dbReference type="EMBL" id="MFC4196944.1"/>
    </source>
</evidence>
<dbReference type="InterPro" id="IPR001387">
    <property type="entry name" value="Cro/C1-type_HTH"/>
</dbReference>
<sequence>MERGIKENTHPGEILREEIIKVNNLTVIKAAELLKVTRPTLSNILNCKASITPNMAIRIEKVFGGNASLWLRLQTSYDLRKAEMEFANSSIDLHKFRFV</sequence>
<evidence type="ECO:0000259" key="2">
    <source>
        <dbReference type="PROSITE" id="PS50943"/>
    </source>
</evidence>
<dbReference type="PROSITE" id="PS50943">
    <property type="entry name" value="HTH_CROC1"/>
    <property type="match status" value="1"/>
</dbReference>
<dbReference type="RefSeq" id="WP_378960285.1">
    <property type="nucleotide sequence ID" value="NZ_JBHRXC010000013.1"/>
</dbReference>
<dbReference type="PANTHER" id="PTHR36924">
    <property type="entry name" value="ANTITOXIN HIGA-1"/>
    <property type="match status" value="1"/>
</dbReference>
<feature type="domain" description="HTH cro/C1-type" evidence="2">
    <location>
        <begin position="18"/>
        <end position="70"/>
    </location>
</feature>
<dbReference type="Proteomes" id="UP001595792">
    <property type="component" value="Unassembled WGS sequence"/>
</dbReference>
<dbReference type="Gene3D" id="1.10.260.40">
    <property type="entry name" value="lambda repressor-like DNA-binding domains"/>
    <property type="match status" value="1"/>
</dbReference>
<keyword evidence="1" id="KW-0238">DNA-binding</keyword>
<evidence type="ECO:0000313" key="4">
    <source>
        <dbReference type="Proteomes" id="UP001595792"/>
    </source>
</evidence>
<gene>
    <name evidence="3" type="ORF">ACFOUY_09565</name>
</gene>
<evidence type="ECO:0000256" key="1">
    <source>
        <dbReference type="ARBA" id="ARBA00023125"/>
    </source>
</evidence>